<keyword evidence="3" id="KW-1185">Reference proteome</keyword>
<dbReference type="AlphaFoldDB" id="A0AAQ4DRE3"/>
<name>A0AAQ4DRE3_AMBAM</name>
<reference evidence="2 3" key="1">
    <citation type="journal article" date="2023" name="Arcadia Sci">
        <title>De novo assembly of a long-read Amblyomma americanum tick genome.</title>
        <authorList>
            <person name="Chou S."/>
            <person name="Poskanzer K.E."/>
            <person name="Rollins M."/>
            <person name="Thuy-Boun P.S."/>
        </authorList>
    </citation>
    <scope>NUCLEOTIDE SEQUENCE [LARGE SCALE GENOMIC DNA]</scope>
    <source>
        <strain evidence="2">F_SG_1</strain>
        <tissue evidence="2">Salivary glands</tissue>
    </source>
</reference>
<sequence>AALFTCSTPSTAEARSSLSATAEKDYCMVKPTSPQKCDINDMFLSMLTWASPPAGHSLPTSVTSPLQVTNEQNVCPGKPHLHHRRGGIGHNSRLETE</sequence>
<feature type="region of interest" description="Disordered" evidence="1">
    <location>
        <begin position="70"/>
        <end position="97"/>
    </location>
</feature>
<proteinExistence type="predicted"/>
<gene>
    <name evidence="2" type="ORF">V5799_032355</name>
</gene>
<protein>
    <submittedName>
        <fullName evidence="2">Uncharacterized protein</fullName>
    </submittedName>
</protein>
<feature type="non-terminal residue" evidence="2">
    <location>
        <position position="1"/>
    </location>
</feature>
<dbReference type="EMBL" id="JARKHS020027799">
    <property type="protein sequence ID" value="KAK8765033.1"/>
    <property type="molecule type" value="Genomic_DNA"/>
</dbReference>
<dbReference type="Proteomes" id="UP001321473">
    <property type="component" value="Unassembled WGS sequence"/>
</dbReference>
<accession>A0AAQ4DRE3</accession>
<organism evidence="2 3">
    <name type="scientific">Amblyomma americanum</name>
    <name type="common">Lone star tick</name>
    <dbReference type="NCBI Taxonomy" id="6943"/>
    <lineage>
        <taxon>Eukaryota</taxon>
        <taxon>Metazoa</taxon>
        <taxon>Ecdysozoa</taxon>
        <taxon>Arthropoda</taxon>
        <taxon>Chelicerata</taxon>
        <taxon>Arachnida</taxon>
        <taxon>Acari</taxon>
        <taxon>Parasitiformes</taxon>
        <taxon>Ixodida</taxon>
        <taxon>Ixodoidea</taxon>
        <taxon>Ixodidae</taxon>
        <taxon>Amblyomminae</taxon>
        <taxon>Amblyomma</taxon>
    </lineage>
</organism>
<evidence type="ECO:0000313" key="2">
    <source>
        <dbReference type="EMBL" id="KAK8765033.1"/>
    </source>
</evidence>
<evidence type="ECO:0000313" key="3">
    <source>
        <dbReference type="Proteomes" id="UP001321473"/>
    </source>
</evidence>
<evidence type="ECO:0000256" key="1">
    <source>
        <dbReference type="SAM" id="MobiDB-lite"/>
    </source>
</evidence>
<comment type="caution">
    <text evidence="2">The sequence shown here is derived from an EMBL/GenBank/DDBJ whole genome shotgun (WGS) entry which is preliminary data.</text>
</comment>